<dbReference type="Proteomes" id="UP000663942">
    <property type="component" value="Chromosome"/>
</dbReference>
<keyword evidence="2" id="KW-1185">Reference proteome</keyword>
<gene>
    <name evidence="1" type="ORF">IFE19_13085</name>
</gene>
<accession>A0ABX7SJ66</accession>
<evidence type="ECO:0000313" key="2">
    <source>
        <dbReference type="Proteomes" id="UP000663942"/>
    </source>
</evidence>
<name>A0ABX7SJ66_9CAUL</name>
<evidence type="ECO:0000313" key="1">
    <source>
        <dbReference type="EMBL" id="QTC87053.1"/>
    </source>
</evidence>
<sequence>MTDSGGRLELKTARYGGLRIEVFWSRQGLGNTNAGSAWRLGLRPMSEA</sequence>
<protein>
    <submittedName>
        <fullName evidence="1">Uncharacterized protein</fullName>
    </submittedName>
</protein>
<reference evidence="1 2" key="1">
    <citation type="submission" date="2020-09" db="EMBL/GenBank/DDBJ databases">
        <title>Brevundimonas sp. LVF1 isolated from an oligotrophic pond in Goettingen, Germany.</title>
        <authorList>
            <person name="Friedrich I."/>
            <person name="Klassen A."/>
            <person name="Neubauer H."/>
            <person name="Schneider D."/>
            <person name="Hertel R."/>
            <person name="Daniel R."/>
        </authorList>
    </citation>
    <scope>NUCLEOTIDE SEQUENCE [LARGE SCALE GENOMIC DNA]</scope>
    <source>
        <strain evidence="1 2">LVF1</strain>
    </source>
</reference>
<proteinExistence type="predicted"/>
<dbReference type="RefSeq" id="WP_207822985.1">
    <property type="nucleotide sequence ID" value="NZ_CP062006.1"/>
</dbReference>
<dbReference type="EMBL" id="CP062006">
    <property type="protein sequence ID" value="QTC87053.1"/>
    <property type="molecule type" value="Genomic_DNA"/>
</dbReference>
<organism evidence="1 2">
    <name type="scientific">Brevundimonas pondensis</name>
    <dbReference type="NCBI Taxonomy" id="2774189"/>
    <lineage>
        <taxon>Bacteria</taxon>
        <taxon>Pseudomonadati</taxon>
        <taxon>Pseudomonadota</taxon>
        <taxon>Alphaproteobacteria</taxon>
        <taxon>Caulobacterales</taxon>
        <taxon>Caulobacteraceae</taxon>
        <taxon>Brevundimonas</taxon>
    </lineage>
</organism>